<dbReference type="Gene3D" id="3.50.50.60">
    <property type="entry name" value="FAD/NAD(P)-binding domain"/>
    <property type="match status" value="1"/>
</dbReference>
<dbReference type="eggNOG" id="COG1716">
    <property type="taxonomic scope" value="Bacteria"/>
</dbReference>
<dbReference type="PROSITE" id="PS50006">
    <property type="entry name" value="FHA_DOMAIN"/>
    <property type="match status" value="1"/>
</dbReference>
<dbReference type="InterPro" id="IPR008984">
    <property type="entry name" value="SMAD_FHA_dom_sf"/>
</dbReference>
<dbReference type="InterPro" id="IPR000253">
    <property type="entry name" value="FHA_dom"/>
</dbReference>
<name>K9WYF9_9NOST</name>
<dbReference type="Proteomes" id="UP000010475">
    <property type="component" value="Chromosome"/>
</dbReference>
<keyword evidence="3" id="KW-1185">Reference proteome</keyword>
<evidence type="ECO:0000259" key="1">
    <source>
        <dbReference type="PROSITE" id="PS50006"/>
    </source>
</evidence>
<dbReference type="CDD" id="cd00060">
    <property type="entry name" value="FHA"/>
    <property type="match status" value="1"/>
</dbReference>
<dbReference type="eggNOG" id="COG2072">
    <property type="taxonomic scope" value="Bacteria"/>
</dbReference>
<sequence length="651" mass="73088">MTNQIQLSWEDPATGERREPNLSVPIAFGREFARLPVELRGQRVSRMLLNSNEVSRYHALIDWEQNQPIVIDQGSVNGVVVNGQRQTRSVLANGDTLQIGPYIIMVTFGVNAATQAISPPSIIQFNPNTNLPDPSLAPARPATPLGGNFPPPAFQAENVSVQVLHATGLPVDECDYLAIGAGLGSFVWVDLLRISGVRADKILAMGLEAEPYARYKRLCLNSQIPLQERLRSNSDSCPDNIWGWPSYALRESWRDFTKGQMNSAFKYLWQVFSEPTFIETYTPRAANVFDSIDREAQRIGWNQIYRYGRVRSIRKTDDGRYCVAYSRQGGGNHAFVVTRYLHLATGYPAIQFLPDLQAYREKYQDFKTVVNAYETHDHVYQQLEAQGGTVLIRGRGIVASRIFQRIYQARQQNRQITVLHLMRSPKPQGNKFQKAQRLVKNHYEFQPFNWPKACWGGELRAMLEKATPEERKSLLADWGGTTTADRQDWQRITEQGLKEGWYQIAFGEVLGVERDAQNRTITRIQEKGFGEMNLAADFIIDATGLDAKVDASPLLLDLVKHYNLPLNYLGRLVVANNFELAEMRSGKGQMYAAGAITLGGPYAAVDSFLGLQYAALVAVDGLATARAPGVQRLNVISSFGQWLKWALNQSP</sequence>
<dbReference type="SMART" id="SM00240">
    <property type="entry name" value="FHA"/>
    <property type="match status" value="1"/>
</dbReference>
<dbReference type="AlphaFoldDB" id="K9WYF9"/>
<dbReference type="Pfam" id="PF00498">
    <property type="entry name" value="FHA"/>
    <property type="match status" value="1"/>
</dbReference>
<dbReference type="InterPro" id="IPR036188">
    <property type="entry name" value="FAD/NAD-bd_sf"/>
</dbReference>
<dbReference type="Gene3D" id="2.60.200.20">
    <property type="match status" value="1"/>
</dbReference>
<dbReference type="OrthoDB" id="7788186at2"/>
<dbReference type="SUPFAM" id="SSF49879">
    <property type="entry name" value="SMAD/FHA domain"/>
    <property type="match status" value="1"/>
</dbReference>
<proteinExistence type="predicted"/>
<reference evidence="2 3" key="1">
    <citation type="submission" date="2012-06" db="EMBL/GenBank/DDBJ databases">
        <title>Finished chromosome of genome of Cylindrospermum stagnale PCC 7417.</title>
        <authorList>
            <consortium name="US DOE Joint Genome Institute"/>
            <person name="Gugger M."/>
            <person name="Coursin T."/>
            <person name="Rippka R."/>
            <person name="Tandeau De Marsac N."/>
            <person name="Huntemann M."/>
            <person name="Wei C.-L."/>
            <person name="Han J."/>
            <person name="Detter J.C."/>
            <person name="Han C."/>
            <person name="Tapia R."/>
            <person name="Chen A."/>
            <person name="Kyrpides N."/>
            <person name="Mavromatis K."/>
            <person name="Markowitz V."/>
            <person name="Szeto E."/>
            <person name="Ivanova N."/>
            <person name="Pagani I."/>
            <person name="Pati A."/>
            <person name="Goodwin L."/>
            <person name="Nordberg H.P."/>
            <person name="Cantor M.N."/>
            <person name="Hua S.X."/>
            <person name="Woyke T."/>
            <person name="Kerfeld C.A."/>
        </authorList>
    </citation>
    <scope>NUCLEOTIDE SEQUENCE [LARGE SCALE GENOMIC DNA]</scope>
    <source>
        <strain evidence="2 3">PCC 7417</strain>
    </source>
</reference>
<protein>
    <submittedName>
        <fullName evidence="2">FHA domain-containing protein</fullName>
    </submittedName>
</protein>
<dbReference type="PATRIC" id="fig|56107.3.peg.3359"/>
<dbReference type="KEGG" id="csg:Cylst_3062"/>
<feature type="domain" description="FHA" evidence="1">
    <location>
        <begin position="26"/>
        <end position="86"/>
    </location>
</feature>
<dbReference type="HOGENOM" id="CLU_017353_0_0_3"/>
<dbReference type="EMBL" id="CP003642">
    <property type="protein sequence ID" value="AFZ25233.1"/>
    <property type="molecule type" value="Genomic_DNA"/>
</dbReference>
<evidence type="ECO:0000313" key="2">
    <source>
        <dbReference type="EMBL" id="AFZ25233.1"/>
    </source>
</evidence>
<organism evidence="2 3">
    <name type="scientific">Cylindrospermum stagnale PCC 7417</name>
    <dbReference type="NCBI Taxonomy" id="56107"/>
    <lineage>
        <taxon>Bacteria</taxon>
        <taxon>Bacillati</taxon>
        <taxon>Cyanobacteriota</taxon>
        <taxon>Cyanophyceae</taxon>
        <taxon>Nostocales</taxon>
        <taxon>Nostocaceae</taxon>
        <taxon>Cylindrospermum</taxon>
    </lineage>
</organism>
<evidence type="ECO:0000313" key="3">
    <source>
        <dbReference type="Proteomes" id="UP000010475"/>
    </source>
</evidence>
<accession>K9WYF9</accession>
<dbReference type="RefSeq" id="WP_015208485.1">
    <property type="nucleotide sequence ID" value="NC_019757.1"/>
</dbReference>
<gene>
    <name evidence="2" type="ORF">Cylst_3062</name>
</gene>
<dbReference type="STRING" id="56107.Cylst_3062"/>